<accession>A0A963YPU0</accession>
<gene>
    <name evidence="9" type="ORF">ASILVAE211_05315</name>
</gene>
<dbReference type="EMBL" id="JAESVB010000002">
    <property type="protein sequence ID" value="MCB8874597.1"/>
    <property type="molecule type" value="Genomic_DNA"/>
</dbReference>
<dbReference type="InterPro" id="IPR035906">
    <property type="entry name" value="MetI-like_sf"/>
</dbReference>
<evidence type="ECO:0000256" key="2">
    <source>
        <dbReference type="ARBA" id="ARBA00022448"/>
    </source>
</evidence>
<dbReference type="Proteomes" id="UP000708298">
    <property type="component" value="Unassembled WGS sequence"/>
</dbReference>
<evidence type="ECO:0000256" key="1">
    <source>
        <dbReference type="ARBA" id="ARBA00004651"/>
    </source>
</evidence>
<reference evidence="9" key="2">
    <citation type="submission" date="2021-01" db="EMBL/GenBank/DDBJ databases">
        <authorList>
            <person name="Mieszkin S."/>
            <person name="Pouder E."/>
            <person name="Alain K."/>
        </authorList>
    </citation>
    <scope>NUCLEOTIDE SEQUENCE</scope>
    <source>
        <strain evidence="9">HW T2.11</strain>
    </source>
</reference>
<dbReference type="InterPro" id="IPR051393">
    <property type="entry name" value="ABC_transporter_permease"/>
</dbReference>
<organism evidence="9 10">
    <name type="scientific">Acidisoma silvae</name>
    <dbReference type="NCBI Taxonomy" id="2802396"/>
    <lineage>
        <taxon>Bacteria</taxon>
        <taxon>Pseudomonadati</taxon>
        <taxon>Pseudomonadota</taxon>
        <taxon>Alphaproteobacteria</taxon>
        <taxon>Acetobacterales</taxon>
        <taxon>Acidocellaceae</taxon>
        <taxon>Acidisoma</taxon>
    </lineage>
</organism>
<dbReference type="PANTHER" id="PTHR30193:SF37">
    <property type="entry name" value="INNER MEMBRANE ABC TRANSPORTER PERMEASE PROTEIN YCJO"/>
    <property type="match status" value="1"/>
</dbReference>
<evidence type="ECO:0000259" key="8">
    <source>
        <dbReference type="PROSITE" id="PS50928"/>
    </source>
</evidence>
<keyword evidence="2 7" id="KW-0813">Transport</keyword>
<name>A0A963YPU0_9PROT</name>
<keyword evidence="3" id="KW-1003">Cell membrane</keyword>
<keyword evidence="5 7" id="KW-1133">Transmembrane helix</keyword>
<evidence type="ECO:0000313" key="10">
    <source>
        <dbReference type="Proteomes" id="UP000708298"/>
    </source>
</evidence>
<comment type="subcellular location">
    <subcellularLocation>
        <location evidence="1 7">Cell membrane</location>
        <topology evidence="1 7">Multi-pass membrane protein</topology>
    </subcellularLocation>
</comment>
<reference evidence="9" key="1">
    <citation type="journal article" date="2021" name="Microorganisms">
        <title>Acidisoma silvae sp. nov. and Acidisomacellulosilytica sp. nov., Two Acidophilic Bacteria Isolated from Decaying Wood, Hydrolyzing Cellulose and Producing Poly-3-hydroxybutyrate.</title>
        <authorList>
            <person name="Mieszkin S."/>
            <person name="Pouder E."/>
            <person name="Uroz S."/>
            <person name="Simon-Colin C."/>
            <person name="Alain K."/>
        </authorList>
    </citation>
    <scope>NUCLEOTIDE SEQUENCE</scope>
    <source>
        <strain evidence="9">HW T2.11</strain>
    </source>
</reference>
<feature type="transmembrane region" description="Helical" evidence="7">
    <location>
        <begin position="159"/>
        <end position="179"/>
    </location>
</feature>
<feature type="transmembrane region" description="Helical" evidence="7">
    <location>
        <begin position="226"/>
        <end position="249"/>
    </location>
</feature>
<evidence type="ECO:0000256" key="7">
    <source>
        <dbReference type="RuleBase" id="RU363032"/>
    </source>
</evidence>
<evidence type="ECO:0000256" key="6">
    <source>
        <dbReference type="ARBA" id="ARBA00023136"/>
    </source>
</evidence>
<feature type="domain" description="ABC transmembrane type-1" evidence="8">
    <location>
        <begin position="82"/>
        <end position="296"/>
    </location>
</feature>
<dbReference type="Gene3D" id="1.10.3720.10">
    <property type="entry name" value="MetI-like"/>
    <property type="match status" value="1"/>
</dbReference>
<feature type="transmembrane region" description="Helical" evidence="7">
    <location>
        <begin position="83"/>
        <end position="107"/>
    </location>
</feature>
<proteinExistence type="inferred from homology"/>
<dbReference type="Pfam" id="PF00528">
    <property type="entry name" value="BPD_transp_1"/>
    <property type="match status" value="1"/>
</dbReference>
<dbReference type="InterPro" id="IPR000515">
    <property type="entry name" value="MetI-like"/>
</dbReference>
<dbReference type="CDD" id="cd06261">
    <property type="entry name" value="TM_PBP2"/>
    <property type="match status" value="1"/>
</dbReference>
<comment type="caution">
    <text evidence="9">The sequence shown here is derived from an EMBL/GenBank/DDBJ whole genome shotgun (WGS) entry which is preliminary data.</text>
</comment>
<feature type="transmembrane region" description="Helical" evidence="7">
    <location>
        <begin position="119"/>
        <end position="139"/>
    </location>
</feature>
<evidence type="ECO:0000313" key="9">
    <source>
        <dbReference type="EMBL" id="MCB8874597.1"/>
    </source>
</evidence>
<feature type="transmembrane region" description="Helical" evidence="7">
    <location>
        <begin position="275"/>
        <end position="300"/>
    </location>
</feature>
<keyword evidence="6 7" id="KW-0472">Membrane</keyword>
<dbReference type="AlphaFoldDB" id="A0A963YPU0"/>
<keyword evidence="10" id="KW-1185">Reference proteome</keyword>
<evidence type="ECO:0000256" key="5">
    <source>
        <dbReference type="ARBA" id="ARBA00022989"/>
    </source>
</evidence>
<dbReference type="GO" id="GO:0055085">
    <property type="term" value="P:transmembrane transport"/>
    <property type="evidence" value="ECO:0007669"/>
    <property type="project" value="InterPro"/>
</dbReference>
<dbReference type="PROSITE" id="PS50928">
    <property type="entry name" value="ABC_TM1"/>
    <property type="match status" value="1"/>
</dbReference>
<protein>
    <submittedName>
        <fullName evidence="9">Sugar ABC transporter permease</fullName>
    </submittedName>
</protein>
<dbReference type="PANTHER" id="PTHR30193">
    <property type="entry name" value="ABC TRANSPORTER PERMEASE PROTEIN"/>
    <property type="match status" value="1"/>
</dbReference>
<keyword evidence="4 7" id="KW-0812">Transmembrane</keyword>
<dbReference type="SUPFAM" id="SSF161098">
    <property type="entry name" value="MetI-like"/>
    <property type="match status" value="1"/>
</dbReference>
<dbReference type="RefSeq" id="WP_227320264.1">
    <property type="nucleotide sequence ID" value="NZ_JAESVB010000002.1"/>
</dbReference>
<evidence type="ECO:0000256" key="3">
    <source>
        <dbReference type="ARBA" id="ARBA00022475"/>
    </source>
</evidence>
<comment type="similarity">
    <text evidence="7">Belongs to the binding-protein-dependent transport system permease family.</text>
</comment>
<dbReference type="GO" id="GO:0005886">
    <property type="term" value="C:plasma membrane"/>
    <property type="evidence" value="ECO:0007669"/>
    <property type="project" value="UniProtKB-SubCell"/>
</dbReference>
<sequence length="305" mass="33615">MSDLSSMTARGLPRRARGFHRHKQRAGLTFLLPLLLVWGLFLILPICETAYYSLMQWDGLSASWNGIGNYLHLWRSPDFGAVFINNLLLLLSVPFAVFIPFCIAIVIAMEPPGWRWVRALIFLPATLSWVVIGIVWLQVYSSDGLINQALDALGLHRFHIDPLGSVHTAIIPIALTFIWSQVGQNTLIFLIGLSGIDASVFEAATIDGAGLIATIRQIVLPLMTRFLVFTTIITLIAAFTALFSLIFVMTGGGPGFSTTTMEFYIYRLAFNQTDFGMGATVGIVLLCVIAIATAPLMMLYRRTTA</sequence>
<evidence type="ECO:0000256" key="4">
    <source>
        <dbReference type="ARBA" id="ARBA00022692"/>
    </source>
</evidence>